<dbReference type="AlphaFoldDB" id="A0A1L7WE95"/>
<evidence type="ECO:0000256" key="10">
    <source>
        <dbReference type="ARBA" id="ARBA00044900"/>
    </source>
</evidence>
<evidence type="ECO:0000256" key="13">
    <source>
        <dbReference type="ARBA" id="ARBA00044919"/>
    </source>
</evidence>
<keyword evidence="19" id="KW-0472">Membrane</keyword>
<evidence type="ECO:0000256" key="2">
    <source>
        <dbReference type="ARBA" id="ARBA00044876"/>
    </source>
</evidence>
<evidence type="ECO:0000256" key="8">
    <source>
        <dbReference type="ARBA" id="ARBA00044898"/>
    </source>
</evidence>
<evidence type="ECO:0000256" key="11">
    <source>
        <dbReference type="ARBA" id="ARBA00044903"/>
    </source>
</evidence>
<name>A0A1L7WE95_9HELO</name>
<feature type="transmembrane region" description="Helical" evidence="19">
    <location>
        <begin position="311"/>
        <end position="332"/>
    </location>
</feature>
<comment type="catalytic activity">
    <reaction evidence="2">
        <text>L-lysyl-L-alanine(out) = L-lysyl-L-alanine(in)</text>
        <dbReference type="Rhea" id="RHEA:79399"/>
        <dbReference type="ChEBI" id="CHEBI:229954"/>
    </reaction>
</comment>
<comment type="catalytic activity">
    <reaction evidence="5">
        <text>L-alpha-aminoacyl-L-histidine(out) = L-alpha-aminoacyl-L-histidine(in)</text>
        <dbReference type="Rhea" id="RHEA:79375"/>
        <dbReference type="ChEBI" id="CHEBI:229967"/>
    </reaction>
</comment>
<comment type="catalytic activity">
    <reaction evidence="3">
        <text>L-histidyl-glycine(out) = L-histidyl-glycine(in)</text>
        <dbReference type="Rhea" id="RHEA:79395"/>
        <dbReference type="ChEBI" id="CHEBI:229957"/>
    </reaction>
</comment>
<comment type="catalytic activity">
    <reaction evidence="6">
        <text>L-lysyl-L-alpha-amino acid(out) = L-lysyl-L-alpha-amino acid(in)</text>
        <dbReference type="Rhea" id="RHEA:79387"/>
        <dbReference type="ChEBI" id="CHEBI:229965"/>
    </reaction>
</comment>
<comment type="catalytic activity">
    <reaction evidence="14">
        <text>L-lysyl-glycine(out) = L-lysyl-glycine(in)</text>
        <dbReference type="Rhea" id="RHEA:79407"/>
        <dbReference type="ChEBI" id="CHEBI:191202"/>
    </reaction>
</comment>
<dbReference type="GO" id="GO:0022857">
    <property type="term" value="F:transmembrane transporter activity"/>
    <property type="evidence" value="ECO:0007669"/>
    <property type="project" value="InterPro"/>
</dbReference>
<comment type="catalytic activity">
    <reaction evidence="12">
        <text>L-histidyl-L-alpha-amino acid(out) = L-histidyl-L-alpha-amino acid(in)</text>
        <dbReference type="Rhea" id="RHEA:79379"/>
        <dbReference type="ChEBI" id="CHEBI:229964"/>
    </reaction>
</comment>
<dbReference type="Pfam" id="PF07690">
    <property type="entry name" value="MFS_1"/>
    <property type="match status" value="1"/>
</dbReference>
<dbReference type="PANTHER" id="PTHR23512:SF12">
    <property type="entry name" value="TRANSPORTER, PUTATIVE (AFU_ORTHOLOGUE AFUA_4G00260)-RELATED"/>
    <property type="match status" value="1"/>
</dbReference>
<evidence type="ECO:0000256" key="6">
    <source>
        <dbReference type="ARBA" id="ARBA00044891"/>
    </source>
</evidence>
<evidence type="ECO:0000256" key="16">
    <source>
        <dbReference type="ARBA" id="ARBA00045018"/>
    </source>
</evidence>
<evidence type="ECO:0000259" key="20">
    <source>
        <dbReference type="PROSITE" id="PS50850"/>
    </source>
</evidence>
<evidence type="ECO:0000313" key="22">
    <source>
        <dbReference type="Proteomes" id="UP000184330"/>
    </source>
</evidence>
<evidence type="ECO:0000256" key="1">
    <source>
        <dbReference type="ARBA" id="ARBA00004141"/>
    </source>
</evidence>
<dbReference type="PANTHER" id="PTHR23512">
    <property type="entry name" value="MAJOR FACILITATOR SUPERFAMILY DOMAIN-CONTAINING PROTEIN 1"/>
    <property type="match status" value="1"/>
</dbReference>
<comment type="catalytic activity">
    <reaction evidence="8">
        <text>L-aspartyl-L-lysine(out) = L-aspartyl-L-lysine(in)</text>
        <dbReference type="Rhea" id="RHEA:79411"/>
        <dbReference type="ChEBI" id="CHEBI:229953"/>
    </reaction>
</comment>
<dbReference type="InterPro" id="IPR052187">
    <property type="entry name" value="MFSD1"/>
</dbReference>
<evidence type="ECO:0000256" key="12">
    <source>
        <dbReference type="ARBA" id="ARBA00044912"/>
    </source>
</evidence>
<accession>A0A1L7WE95</accession>
<feature type="transmembrane region" description="Helical" evidence="19">
    <location>
        <begin position="438"/>
        <end position="460"/>
    </location>
</feature>
<dbReference type="InterPro" id="IPR020846">
    <property type="entry name" value="MFS_dom"/>
</dbReference>
<comment type="catalytic activity">
    <reaction evidence="4">
        <text>L-alpha-aminoacyl-L-arginine(out) = L-alpha-aminoacyl-L-arginine(in)</text>
        <dbReference type="Rhea" id="RHEA:79367"/>
        <dbReference type="ChEBI" id="CHEBI:229968"/>
    </reaction>
</comment>
<comment type="catalytic activity">
    <reaction evidence="13">
        <text>L-alanyl-L-lysine(out) = L-alanyl-L-lysine(in)</text>
        <dbReference type="Rhea" id="RHEA:79415"/>
        <dbReference type="ChEBI" id="CHEBI:192470"/>
    </reaction>
</comment>
<evidence type="ECO:0000256" key="7">
    <source>
        <dbReference type="ARBA" id="ARBA00044893"/>
    </source>
</evidence>
<feature type="domain" description="Major facilitator superfamily (MFS) profile" evidence="20">
    <location>
        <begin position="54"/>
        <end position="463"/>
    </location>
</feature>
<dbReference type="InterPro" id="IPR036259">
    <property type="entry name" value="MFS_trans_sf"/>
</dbReference>
<organism evidence="21 22">
    <name type="scientific">Phialocephala subalpina</name>
    <dbReference type="NCBI Taxonomy" id="576137"/>
    <lineage>
        <taxon>Eukaryota</taxon>
        <taxon>Fungi</taxon>
        <taxon>Dikarya</taxon>
        <taxon>Ascomycota</taxon>
        <taxon>Pezizomycotina</taxon>
        <taxon>Leotiomycetes</taxon>
        <taxon>Helotiales</taxon>
        <taxon>Mollisiaceae</taxon>
        <taxon>Phialocephala</taxon>
        <taxon>Phialocephala fortinii species complex</taxon>
    </lineage>
</organism>
<dbReference type="OrthoDB" id="424834at2759"/>
<feature type="transmembrane region" description="Helical" evidence="19">
    <location>
        <begin position="270"/>
        <end position="291"/>
    </location>
</feature>
<comment type="catalytic activity">
    <reaction evidence="11">
        <text>L-arginyl-glycine(out) = L-arginyl-glycine(in)</text>
        <dbReference type="Rhea" id="RHEA:79391"/>
        <dbReference type="ChEBI" id="CHEBI:229955"/>
    </reaction>
</comment>
<keyword evidence="22" id="KW-1185">Reference proteome</keyword>
<dbReference type="SUPFAM" id="SSF103473">
    <property type="entry name" value="MFS general substrate transporter"/>
    <property type="match status" value="1"/>
</dbReference>
<comment type="subcellular location">
    <subcellularLocation>
        <location evidence="1">Membrane</location>
        <topology evidence="1">Multi-pass membrane protein</topology>
    </subcellularLocation>
</comment>
<evidence type="ECO:0000256" key="14">
    <source>
        <dbReference type="ARBA" id="ARBA00044924"/>
    </source>
</evidence>
<evidence type="ECO:0000256" key="9">
    <source>
        <dbReference type="ARBA" id="ARBA00044899"/>
    </source>
</evidence>
<protein>
    <recommendedName>
        <fullName evidence="15">Lysosomal dipeptide transporter MFSD1</fullName>
    </recommendedName>
    <alternativeName>
        <fullName evidence="16">Major facilitator superfamily domain-containing protein 1</fullName>
    </alternativeName>
</protein>
<comment type="catalytic activity">
    <reaction evidence="9">
        <text>L-arginyl-L-alpha-amino acid(out) = L-arginyl-L-alpha-amino acid(in)</text>
        <dbReference type="Rhea" id="RHEA:79371"/>
        <dbReference type="ChEBI" id="CHEBI:84315"/>
    </reaction>
</comment>
<dbReference type="PROSITE" id="PS50850">
    <property type="entry name" value="MFS"/>
    <property type="match status" value="1"/>
</dbReference>
<evidence type="ECO:0000256" key="19">
    <source>
        <dbReference type="SAM" id="Phobius"/>
    </source>
</evidence>
<evidence type="ECO:0000256" key="3">
    <source>
        <dbReference type="ARBA" id="ARBA00044878"/>
    </source>
</evidence>
<keyword evidence="19" id="KW-0812">Transmembrane</keyword>
<comment type="catalytic activity">
    <reaction evidence="7">
        <text>L-alpha-aminoacyl-L-lysine(out) = L-alpha-aminoacyl-L-lysine(in)</text>
        <dbReference type="Rhea" id="RHEA:79383"/>
        <dbReference type="ChEBI" id="CHEBI:229966"/>
    </reaction>
</comment>
<keyword evidence="19" id="KW-1133">Transmembrane helix</keyword>
<gene>
    <name evidence="21" type="ORF">PAC_00933</name>
</gene>
<proteinExistence type="predicted"/>
<comment type="function">
    <text evidence="17">Lysosomal dipeptide uniporter that selectively exports lysine, arginine or histidine-containing dipeptides with a net positive charge from the lysosome lumen into the cytosol. Could play a role in a specific type of protein O-glycosylation indirectly regulating macrophages migration and tissue invasion. Also essential for liver homeostasis.</text>
</comment>
<dbReference type="GO" id="GO:0016020">
    <property type="term" value="C:membrane"/>
    <property type="evidence" value="ECO:0007669"/>
    <property type="project" value="UniProtKB-SubCell"/>
</dbReference>
<feature type="transmembrane region" description="Helical" evidence="19">
    <location>
        <begin position="396"/>
        <end position="418"/>
    </location>
</feature>
<evidence type="ECO:0000256" key="4">
    <source>
        <dbReference type="ARBA" id="ARBA00044881"/>
    </source>
</evidence>
<dbReference type="Proteomes" id="UP000184330">
    <property type="component" value="Unassembled WGS sequence"/>
</dbReference>
<evidence type="ECO:0000256" key="15">
    <source>
        <dbReference type="ARBA" id="ARBA00044985"/>
    </source>
</evidence>
<feature type="transmembrane region" description="Helical" evidence="19">
    <location>
        <begin position="339"/>
        <end position="360"/>
    </location>
</feature>
<comment type="subunit">
    <text evidence="18">Homodimer. Interacts with lysosomal protein GLMP (via lumenal domain); the interaction starts while both proteins are still in the endoplasmic reticulum and is required for stabilization of MFSD1 in lysosomes but has no direct effect on its targeting to lysosomes or transporter activity.</text>
</comment>
<evidence type="ECO:0000313" key="21">
    <source>
        <dbReference type="EMBL" id="CZR51058.1"/>
    </source>
</evidence>
<feature type="transmembrane region" description="Helical" evidence="19">
    <location>
        <begin position="522"/>
        <end position="543"/>
    </location>
</feature>
<feature type="transmembrane region" description="Helical" evidence="19">
    <location>
        <begin position="213"/>
        <end position="236"/>
    </location>
</feature>
<feature type="transmembrane region" description="Helical" evidence="19">
    <location>
        <begin position="366"/>
        <end position="384"/>
    </location>
</feature>
<sequence>MSEHTAKNASAMAVVEMPASKSEEFSVQADPVSNDSASNVSSLVDVPLTFKILSIIMVSAIGFGSSWSSGITGAMKTALKKGLKINNTQYALLDASEDFMKTVLVMVSGVVTDRIGGAKAILYGNVIYSIGSILVATATTVRNYQFMIFGQIVLSLGDIATQIAQYKIFSSWFPPSHGFASTLALELAIGKIGGFVGKSTANIIAKKTGDFSWVFWTAVFMNLFTNVMTIAFFFFTKYCERRFKGMSDPATGEVLTEKNKKFELRKILELPWTFWGVMLFTLFETSNAIVFQANATELAQLRFGTDAITAGWYSSLLQYAGFFVVPCVGIFVDLYGNRLILFVVCGAGVLLSMCLVNWATTTQGTAAAFGIYAVAYSLGPTLIIDSIRTSIWHQSVFGSAYAIKITLNNAQNIIIRILTGVLQDDSPDSNPYTKVTPVYVVLSAGSFLVSIIFLGIFLFAKLNKSSIYVDIARLQWTRKHRIAHGEEIKERCVAVGLGEEKGGGENGEMVEEMGEKRRMRKISMGAFGMLCFWILGSWVAYFWGVATGNND</sequence>
<evidence type="ECO:0000256" key="5">
    <source>
        <dbReference type="ARBA" id="ARBA00044884"/>
    </source>
</evidence>
<reference evidence="21 22" key="1">
    <citation type="submission" date="2016-03" db="EMBL/GenBank/DDBJ databases">
        <authorList>
            <person name="Ploux O."/>
        </authorList>
    </citation>
    <scope>NUCLEOTIDE SEQUENCE [LARGE SCALE GENOMIC DNA]</scope>
    <source>
        <strain evidence="21 22">UAMH 11012</strain>
    </source>
</reference>
<dbReference type="InterPro" id="IPR011701">
    <property type="entry name" value="MFS"/>
</dbReference>
<dbReference type="Gene3D" id="1.20.1250.20">
    <property type="entry name" value="MFS general substrate transporter like domains"/>
    <property type="match status" value="2"/>
</dbReference>
<comment type="catalytic activity">
    <reaction evidence="10">
        <text>L-lysyl-L-lysine(out) = L-lysyl-L-lysine(in)</text>
        <dbReference type="Rhea" id="RHEA:79403"/>
        <dbReference type="ChEBI" id="CHEBI:229956"/>
    </reaction>
</comment>
<evidence type="ECO:0000256" key="17">
    <source>
        <dbReference type="ARBA" id="ARBA00045709"/>
    </source>
</evidence>
<dbReference type="EMBL" id="FJOG01000001">
    <property type="protein sequence ID" value="CZR51058.1"/>
    <property type="molecule type" value="Genomic_DNA"/>
</dbReference>
<evidence type="ECO:0000256" key="18">
    <source>
        <dbReference type="ARBA" id="ARBA00046376"/>
    </source>
</evidence>